<evidence type="ECO:0000313" key="1">
    <source>
        <dbReference type="EMBL" id="QDV69048.1"/>
    </source>
</evidence>
<dbReference type="Proteomes" id="UP000315082">
    <property type="component" value="Chromosome"/>
</dbReference>
<sequence>MNNTIKSLIAKVWNKENADFKDLEIAVTSVGFADEVAA</sequence>
<dbReference type="EMBL" id="CP036348">
    <property type="protein sequence ID" value="QDV69048.1"/>
    <property type="molecule type" value="Genomic_DNA"/>
</dbReference>
<accession>A0A518JU29</accession>
<evidence type="ECO:0000313" key="2">
    <source>
        <dbReference type="Proteomes" id="UP000315082"/>
    </source>
</evidence>
<dbReference type="AlphaFoldDB" id="A0A518JU29"/>
<name>A0A518JU29_9BACT</name>
<reference evidence="1 2" key="1">
    <citation type="submission" date="2019-02" db="EMBL/GenBank/DDBJ databases">
        <title>Deep-cultivation of Planctomycetes and their phenomic and genomic characterization uncovers novel biology.</title>
        <authorList>
            <person name="Wiegand S."/>
            <person name="Jogler M."/>
            <person name="Boedeker C."/>
            <person name="Pinto D."/>
            <person name="Vollmers J."/>
            <person name="Rivas-Marin E."/>
            <person name="Kohn T."/>
            <person name="Peeters S.H."/>
            <person name="Heuer A."/>
            <person name="Rast P."/>
            <person name="Oberbeckmann S."/>
            <person name="Bunk B."/>
            <person name="Jeske O."/>
            <person name="Meyerdierks A."/>
            <person name="Storesund J.E."/>
            <person name="Kallscheuer N."/>
            <person name="Luecker S."/>
            <person name="Lage O.M."/>
            <person name="Pohl T."/>
            <person name="Merkel B.J."/>
            <person name="Hornburger P."/>
            <person name="Mueller R.-W."/>
            <person name="Bruemmer F."/>
            <person name="Labrenz M."/>
            <person name="Spormann A.M."/>
            <person name="Op den Camp H."/>
            <person name="Overmann J."/>
            <person name="Amann R."/>
            <person name="Jetten M.S.M."/>
            <person name="Mascher T."/>
            <person name="Medema M.H."/>
            <person name="Devos D.P."/>
            <person name="Kaster A.-K."/>
            <person name="Ovreas L."/>
            <person name="Rohde M."/>
            <person name="Galperin M.Y."/>
            <person name="Jogler C."/>
        </authorList>
    </citation>
    <scope>NUCLEOTIDE SEQUENCE [LARGE SCALE GENOMIC DNA]</scope>
    <source>
        <strain evidence="1 2">Poly24</strain>
    </source>
</reference>
<dbReference type="KEGG" id="rcf:Poly24_27620"/>
<gene>
    <name evidence="1" type="ORF">Poly24_27620</name>
</gene>
<proteinExistence type="predicted"/>
<protein>
    <submittedName>
        <fullName evidence="1">Uncharacterized protein</fullName>
    </submittedName>
</protein>
<keyword evidence="2" id="KW-1185">Reference proteome</keyword>
<organism evidence="1 2">
    <name type="scientific">Rosistilla carotiformis</name>
    <dbReference type="NCBI Taxonomy" id="2528017"/>
    <lineage>
        <taxon>Bacteria</taxon>
        <taxon>Pseudomonadati</taxon>
        <taxon>Planctomycetota</taxon>
        <taxon>Planctomycetia</taxon>
        <taxon>Pirellulales</taxon>
        <taxon>Pirellulaceae</taxon>
        <taxon>Rosistilla</taxon>
    </lineage>
</organism>